<keyword evidence="6 8" id="KW-1133">Transmembrane helix</keyword>
<evidence type="ECO:0000256" key="6">
    <source>
        <dbReference type="ARBA" id="ARBA00022989"/>
    </source>
</evidence>
<name>A0A3B0TGG5_9ZZZZ</name>
<keyword evidence="5 8" id="KW-0812">Transmembrane</keyword>
<dbReference type="InterPro" id="IPR050297">
    <property type="entry name" value="LipidA_mod_glycosyltrf_83"/>
</dbReference>
<dbReference type="Pfam" id="PF13231">
    <property type="entry name" value="PMT_2"/>
    <property type="match status" value="1"/>
</dbReference>
<evidence type="ECO:0000256" key="4">
    <source>
        <dbReference type="ARBA" id="ARBA00022679"/>
    </source>
</evidence>
<feature type="domain" description="Glycosyltransferase RgtA/B/C/D-like" evidence="9">
    <location>
        <begin position="106"/>
        <end position="236"/>
    </location>
</feature>
<evidence type="ECO:0000259" key="9">
    <source>
        <dbReference type="Pfam" id="PF13231"/>
    </source>
</evidence>
<keyword evidence="3" id="KW-0328">Glycosyltransferase</keyword>
<dbReference type="GO" id="GO:0016763">
    <property type="term" value="F:pentosyltransferase activity"/>
    <property type="evidence" value="ECO:0007669"/>
    <property type="project" value="TreeGrafter"/>
</dbReference>
<keyword evidence="7 8" id="KW-0472">Membrane</keyword>
<feature type="transmembrane region" description="Helical" evidence="8">
    <location>
        <begin position="226"/>
        <end position="247"/>
    </location>
</feature>
<evidence type="ECO:0000256" key="2">
    <source>
        <dbReference type="ARBA" id="ARBA00022475"/>
    </source>
</evidence>
<feature type="transmembrane region" description="Helical" evidence="8">
    <location>
        <begin position="153"/>
        <end position="172"/>
    </location>
</feature>
<feature type="non-terminal residue" evidence="10">
    <location>
        <position position="351"/>
    </location>
</feature>
<proteinExistence type="predicted"/>
<feature type="transmembrane region" description="Helical" evidence="8">
    <location>
        <begin position="127"/>
        <end position="146"/>
    </location>
</feature>
<feature type="transmembrane region" description="Helical" evidence="8">
    <location>
        <begin position="192"/>
        <end position="214"/>
    </location>
</feature>
<feature type="transmembrane region" description="Helical" evidence="8">
    <location>
        <begin position="102"/>
        <end position="121"/>
    </location>
</feature>
<dbReference type="AlphaFoldDB" id="A0A3B0TGG5"/>
<reference evidence="10" key="1">
    <citation type="submission" date="2018-06" db="EMBL/GenBank/DDBJ databases">
        <authorList>
            <person name="Zhirakovskaya E."/>
        </authorList>
    </citation>
    <scope>NUCLEOTIDE SEQUENCE</scope>
</reference>
<dbReference type="GO" id="GO:0005886">
    <property type="term" value="C:plasma membrane"/>
    <property type="evidence" value="ECO:0007669"/>
    <property type="project" value="UniProtKB-SubCell"/>
</dbReference>
<accession>A0A3B0TGG5</accession>
<evidence type="ECO:0000256" key="1">
    <source>
        <dbReference type="ARBA" id="ARBA00004651"/>
    </source>
</evidence>
<dbReference type="GO" id="GO:0008610">
    <property type="term" value="P:lipid biosynthetic process"/>
    <property type="evidence" value="ECO:0007669"/>
    <property type="project" value="UniProtKB-ARBA"/>
</dbReference>
<dbReference type="PANTHER" id="PTHR33908:SF11">
    <property type="entry name" value="MEMBRANE PROTEIN"/>
    <property type="match status" value="1"/>
</dbReference>
<dbReference type="EMBL" id="UOEN01000386">
    <property type="protein sequence ID" value="VAW17715.1"/>
    <property type="molecule type" value="Genomic_DNA"/>
</dbReference>
<evidence type="ECO:0000256" key="5">
    <source>
        <dbReference type="ARBA" id="ARBA00022692"/>
    </source>
</evidence>
<dbReference type="PANTHER" id="PTHR33908">
    <property type="entry name" value="MANNOSYLTRANSFERASE YKCB-RELATED"/>
    <property type="match status" value="1"/>
</dbReference>
<sequence length="351" mass="40568">MSTHEEYSKLSTLQKALITFLLLIGLCLNIASMQKKATTYDEHLHFSYGTRILNGNPERVTRVDDSKMPFSALNALPLFLSEKLKKQNPSNFLIPFLSNYKTAQYVTVLFFPLLGFFIFLWSRRLYGNAAGIFSLFCYTFAPNLIAHARLVTTDFYITALTTISLYFFWKFNQNPSVKNSFLSALTLGLAQLTKYTAIYLYFIFGVIFFLKHAGQIGKIRHHYKKIIIHLFLFIFINLFVINAGFLFKNTLIPLKDYSFRSRLFQSIQTNAGLLKTVPLPFPHAFIDGLDWVKNNEETGESFGNIYLFGKIKNKATPERNFKGYYIFAFLFKVPLAIQILILLSLIHFFRN</sequence>
<feature type="transmembrane region" description="Helical" evidence="8">
    <location>
        <begin position="12"/>
        <end position="31"/>
    </location>
</feature>
<evidence type="ECO:0000256" key="8">
    <source>
        <dbReference type="SAM" id="Phobius"/>
    </source>
</evidence>
<gene>
    <name evidence="10" type="ORF">MNBD_BACTEROID05-1122</name>
</gene>
<evidence type="ECO:0000256" key="7">
    <source>
        <dbReference type="ARBA" id="ARBA00023136"/>
    </source>
</evidence>
<keyword evidence="4" id="KW-0808">Transferase</keyword>
<dbReference type="InterPro" id="IPR038731">
    <property type="entry name" value="RgtA/B/C-like"/>
</dbReference>
<evidence type="ECO:0000313" key="10">
    <source>
        <dbReference type="EMBL" id="VAW17715.1"/>
    </source>
</evidence>
<protein>
    <recommendedName>
        <fullName evidence="9">Glycosyltransferase RgtA/B/C/D-like domain-containing protein</fullName>
    </recommendedName>
</protein>
<organism evidence="10">
    <name type="scientific">hydrothermal vent metagenome</name>
    <dbReference type="NCBI Taxonomy" id="652676"/>
    <lineage>
        <taxon>unclassified sequences</taxon>
        <taxon>metagenomes</taxon>
        <taxon>ecological metagenomes</taxon>
    </lineage>
</organism>
<evidence type="ECO:0000256" key="3">
    <source>
        <dbReference type="ARBA" id="ARBA00022676"/>
    </source>
</evidence>
<keyword evidence="2" id="KW-1003">Cell membrane</keyword>
<feature type="transmembrane region" description="Helical" evidence="8">
    <location>
        <begin position="324"/>
        <end position="349"/>
    </location>
</feature>
<comment type="subcellular location">
    <subcellularLocation>
        <location evidence="1">Cell membrane</location>
        <topology evidence="1">Multi-pass membrane protein</topology>
    </subcellularLocation>
</comment>